<evidence type="ECO:0000313" key="11">
    <source>
        <dbReference type="EMBL" id="KRL56161.1"/>
    </source>
</evidence>
<organism evidence="11 12">
    <name type="scientific">Furfurilactobacillus rossiae DSM 15814</name>
    <dbReference type="NCBI Taxonomy" id="1114972"/>
    <lineage>
        <taxon>Bacteria</taxon>
        <taxon>Bacillati</taxon>
        <taxon>Bacillota</taxon>
        <taxon>Bacilli</taxon>
        <taxon>Lactobacillales</taxon>
        <taxon>Lactobacillaceae</taxon>
        <taxon>Furfurilactobacillus</taxon>
    </lineage>
</organism>
<dbReference type="PROSITE" id="PS00840">
    <property type="entry name" value="SUMT_2"/>
    <property type="match status" value="1"/>
</dbReference>
<dbReference type="Pfam" id="PF00590">
    <property type="entry name" value="TP_methylase"/>
    <property type="match status" value="1"/>
</dbReference>
<evidence type="ECO:0000256" key="6">
    <source>
        <dbReference type="ARBA" id="ARBA00022691"/>
    </source>
</evidence>
<dbReference type="InterPro" id="IPR006366">
    <property type="entry name" value="CobA/CysG_C"/>
</dbReference>
<evidence type="ECO:0000256" key="3">
    <source>
        <dbReference type="ARBA" id="ARBA00018323"/>
    </source>
</evidence>
<evidence type="ECO:0000256" key="5">
    <source>
        <dbReference type="ARBA" id="ARBA00022679"/>
    </source>
</evidence>
<dbReference type="GO" id="GO:0004851">
    <property type="term" value="F:uroporphyrin-III C-methyltransferase activity"/>
    <property type="evidence" value="ECO:0007669"/>
    <property type="project" value="UniProtKB-EC"/>
</dbReference>
<dbReference type="Gene3D" id="3.30.950.10">
    <property type="entry name" value="Methyltransferase, Cobalt-precorrin-4 Transmethylase, Domain 2"/>
    <property type="match status" value="1"/>
</dbReference>
<evidence type="ECO:0000313" key="12">
    <source>
        <dbReference type="Proteomes" id="UP000051999"/>
    </source>
</evidence>
<dbReference type="InterPro" id="IPR036108">
    <property type="entry name" value="4pyrrol_syn_uPrphyn_synt_sf"/>
</dbReference>
<dbReference type="PANTHER" id="PTHR45790">
    <property type="entry name" value="SIROHEME SYNTHASE-RELATED"/>
    <property type="match status" value="1"/>
</dbReference>
<dbReference type="InterPro" id="IPR003043">
    <property type="entry name" value="Uropor_MeTrfase_CS"/>
</dbReference>
<dbReference type="EC" id="2.1.1.107" evidence="2"/>
<dbReference type="FunFam" id="3.40.1010.10:FF:000001">
    <property type="entry name" value="Siroheme synthase"/>
    <property type="match status" value="1"/>
</dbReference>
<sequence length="468" mass="51639">MSGFVTLLGAGPGNIELLTLLGKRRLEHADVVIYDHLVNPDLLSYAPANADFLYVGKKPYQKHISQDEINDLMRVQAEAGKKVVRLKAGDPFVFGRGGEEGQYLREHNVEFEVVPGLTSAITGLAAAGIPITHRDYASSFHILTAHQTGSQPLNWDSIAQMEGTLVFLMGVAELHTIVTELLKRGKTATTPVAIIQWATQWRQNTGIGTLSDIEAIVKRQHISSPALIVIGGVVNLSQQLSSHRALERKHILMPFSTHTRTHDLLADAGASIDFFNLGDQQSHDVDLPDFNQSGRLVITNLRAFEYLQQQMMQVGLDQRALSGWQLLATNNLIKERLQQRGVLVDHVIDLANLNATDWVVGEQNDLSTMSFDDSNVDRQLMTYTDIFKQQSISSPDTFDAVVVTSKRACLALVHGLEPDQLKQIQTVPVFTLGDKLATFLSDNGFQSVTNVGNLAQMVPHVKKVIKND</sequence>
<reference evidence="11 12" key="1">
    <citation type="journal article" date="2015" name="Genome Announc.">
        <title>Expanding the biotechnology potential of lactobacilli through comparative genomics of 213 strains and associated genera.</title>
        <authorList>
            <person name="Sun Z."/>
            <person name="Harris H.M."/>
            <person name="McCann A."/>
            <person name="Guo C."/>
            <person name="Argimon S."/>
            <person name="Zhang W."/>
            <person name="Yang X."/>
            <person name="Jeffery I.B."/>
            <person name="Cooney J.C."/>
            <person name="Kagawa T.F."/>
            <person name="Liu W."/>
            <person name="Song Y."/>
            <person name="Salvetti E."/>
            <person name="Wrobel A."/>
            <person name="Rasinkangas P."/>
            <person name="Parkhill J."/>
            <person name="Rea M.C."/>
            <person name="O'Sullivan O."/>
            <person name="Ritari J."/>
            <person name="Douillard F.P."/>
            <person name="Paul Ross R."/>
            <person name="Yang R."/>
            <person name="Briner A.E."/>
            <person name="Felis G.E."/>
            <person name="de Vos W.M."/>
            <person name="Barrangou R."/>
            <person name="Klaenhammer T.R."/>
            <person name="Caufield P.W."/>
            <person name="Cui Y."/>
            <person name="Zhang H."/>
            <person name="O'Toole P.W."/>
        </authorList>
    </citation>
    <scope>NUCLEOTIDE SEQUENCE [LARGE SCALE GENOMIC DNA]</scope>
    <source>
        <strain evidence="11 12">DSM 15814</strain>
    </source>
</reference>
<dbReference type="InterPro" id="IPR050161">
    <property type="entry name" value="Siro_Cobalamin_biosynth"/>
</dbReference>
<evidence type="ECO:0000256" key="9">
    <source>
        <dbReference type="RuleBase" id="RU003960"/>
    </source>
</evidence>
<dbReference type="NCBIfam" id="TIGR01469">
    <property type="entry name" value="cobA_cysG_Cterm"/>
    <property type="match status" value="1"/>
</dbReference>
<dbReference type="CDD" id="cd11642">
    <property type="entry name" value="SUMT"/>
    <property type="match status" value="1"/>
</dbReference>
<dbReference type="Gene3D" id="3.40.50.10090">
    <property type="match status" value="1"/>
</dbReference>
<dbReference type="InterPro" id="IPR014776">
    <property type="entry name" value="4pyrrole_Mease_sub2"/>
</dbReference>
<dbReference type="InterPro" id="IPR035996">
    <property type="entry name" value="4pyrrol_Methylase_sf"/>
</dbReference>
<keyword evidence="4 9" id="KW-0489">Methyltransferase</keyword>
<dbReference type="SUPFAM" id="SSF69618">
    <property type="entry name" value="HemD-like"/>
    <property type="match status" value="1"/>
</dbReference>
<dbReference type="PATRIC" id="fig|1114972.6.peg.2253"/>
<dbReference type="EMBL" id="AZFF01000005">
    <property type="protein sequence ID" value="KRL56161.1"/>
    <property type="molecule type" value="Genomic_DNA"/>
</dbReference>
<dbReference type="RefSeq" id="WP_017262890.1">
    <property type="nucleotide sequence ID" value="NZ_AUAW01000006.1"/>
</dbReference>
<comment type="similarity">
    <text evidence="1 9">Belongs to the precorrin methyltransferase family.</text>
</comment>
<dbReference type="FunFam" id="3.30.950.10:FF:000001">
    <property type="entry name" value="Siroheme synthase"/>
    <property type="match status" value="1"/>
</dbReference>
<keyword evidence="7" id="KW-0627">Porphyrin biosynthesis</keyword>
<dbReference type="Proteomes" id="UP000051999">
    <property type="component" value="Unassembled WGS sequence"/>
</dbReference>
<accession>A0A0R1RI16</accession>
<evidence type="ECO:0000256" key="8">
    <source>
        <dbReference type="ARBA" id="ARBA00079776"/>
    </source>
</evidence>
<dbReference type="Gene3D" id="3.40.1010.10">
    <property type="entry name" value="Cobalt-precorrin-4 Transmethylase, Domain 1"/>
    <property type="match status" value="1"/>
</dbReference>
<evidence type="ECO:0000259" key="10">
    <source>
        <dbReference type="Pfam" id="PF00590"/>
    </source>
</evidence>
<dbReference type="AlphaFoldDB" id="A0A0R1RI16"/>
<evidence type="ECO:0000256" key="7">
    <source>
        <dbReference type="ARBA" id="ARBA00023244"/>
    </source>
</evidence>
<dbReference type="GO" id="GO:0032259">
    <property type="term" value="P:methylation"/>
    <property type="evidence" value="ECO:0007669"/>
    <property type="project" value="UniProtKB-KW"/>
</dbReference>
<keyword evidence="6" id="KW-0949">S-adenosyl-L-methionine</keyword>
<dbReference type="OrthoDB" id="9815856at2"/>
<dbReference type="GO" id="GO:0019354">
    <property type="term" value="P:siroheme biosynthetic process"/>
    <property type="evidence" value="ECO:0007669"/>
    <property type="project" value="InterPro"/>
</dbReference>
<name>A0A0R1RI16_9LACO</name>
<dbReference type="PANTHER" id="PTHR45790:SF3">
    <property type="entry name" value="S-ADENOSYL-L-METHIONINE-DEPENDENT UROPORPHYRINOGEN III METHYLTRANSFERASE, CHLOROPLASTIC"/>
    <property type="match status" value="1"/>
</dbReference>
<dbReference type="InterPro" id="IPR000878">
    <property type="entry name" value="4pyrrol_Mease"/>
</dbReference>
<feature type="domain" description="Tetrapyrrole methylase" evidence="10">
    <location>
        <begin position="5"/>
        <end position="213"/>
    </location>
</feature>
<evidence type="ECO:0000256" key="4">
    <source>
        <dbReference type="ARBA" id="ARBA00022603"/>
    </source>
</evidence>
<gene>
    <name evidence="11" type="ORF">FD35_GL002202</name>
</gene>
<dbReference type="GO" id="GO:0004852">
    <property type="term" value="F:uroporphyrinogen-III synthase activity"/>
    <property type="evidence" value="ECO:0007669"/>
    <property type="project" value="InterPro"/>
</dbReference>
<dbReference type="InterPro" id="IPR014777">
    <property type="entry name" value="4pyrrole_Mease_sub1"/>
</dbReference>
<comment type="caution">
    <text evidence="11">The sequence shown here is derived from an EMBL/GenBank/DDBJ whole genome shotgun (WGS) entry which is preliminary data.</text>
</comment>
<protein>
    <recommendedName>
        <fullName evidence="3">Uroporphyrinogen-III C-methyltransferase</fullName>
        <ecNumber evidence="2">2.1.1.107</ecNumber>
    </recommendedName>
    <alternativeName>
        <fullName evidence="8">Uroporphyrinogen III methylase</fullName>
    </alternativeName>
</protein>
<dbReference type="NCBIfam" id="NF004790">
    <property type="entry name" value="PRK06136.1"/>
    <property type="match status" value="1"/>
</dbReference>
<dbReference type="eggNOG" id="COG0007">
    <property type="taxonomic scope" value="Bacteria"/>
</dbReference>
<evidence type="ECO:0000256" key="1">
    <source>
        <dbReference type="ARBA" id="ARBA00005879"/>
    </source>
</evidence>
<keyword evidence="5 9" id="KW-0808">Transferase</keyword>
<keyword evidence="12" id="KW-1185">Reference proteome</keyword>
<dbReference type="SUPFAM" id="SSF53790">
    <property type="entry name" value="Tetrapyrrole methylase"/>
    <property type="match status" value="1"/>
</dbReference>
<dbReference type="STRING" id="1114972.FD35_GL002202"/>
<proteinExistence type="inferred from homology"/>
<evidence type="ECO:0000256" key="2">
    <source>
        <dbReference type="ARBA" id="ARBA00012162"/>
    </source>
</evidence>